<protein>
    <submittedName>
        <fullName evidence="1">Uncharacterized protein</fullName>
    </submittedName>
</protein>
<evidence type="ECO:0000313" key="1">
    <source>
        <dbReference type="EMBL" id="PRQ32304.1"/>
    </source>
</evidence>
<accession>A0A2P6QDR4</accession>
<sequence>MCILKRKDFAFFPFREEHDGRAWRCIMAQCSLLIPNTEHANMGLKASYLFNSLVSSKSII</sequence>
<dbReference type="AlphaFoldDB" id="A0A2P6QDR4"/>
<dbReference type="Proteomes" id="UP000238479">
    <property type="component" value="Chromosome 5"/>
</dbReference>
<dbReference type="EMBL" id="PDCK01000043">
    <property type="protein sequence ID" value="PRQ32304.1"/>
    <property type="molecule type" value="Genomic_DNA"/>
</dbReference>
<proteinExistence type="predicted"/>
<reference evidence="1 2" key="1">
    <citation type="journal article" date="2018" name="Nat. Genet.">
        <title>The Rosa genome provides new insights in the design of modern roses.</title>
        <authorList>
            <person name="Bendahmane M."/>
        </authorList>
    </citation>
    <scope>NUCLEOTIDE SEQUENCE [LARGE SCALE GENOMIC DNA]</scope>
    <source>
        <strain evidence="2">cv. Old Blush</strain>
    </source>
</reference>
<evidence type="ECO:0000313" key="2">
    <source>
        <dbReference type="Proteomes" id="UP000238479"/>
    </source>
</evidence>
<comment type="caution">
    <text evidence="1">The sequence shown here is derived from an EMBL/GenBank/DDBJ whole genome shotgun (WGS) entry which is preliminary data.</text>
</comment>
<keyword evidence="2" id="KW-1185">Reference proteome</keyword>
<name>A0A2P6QDR4_ROSCH</name>
<dbReference type="Gramene" id="PRQ32304">
    <property type="protein sequence ID" value="PRQ32304"/>
    <property type="gene ID" value="RchiOBHm_Chr5g0044901"/>
</dbReference>
<gene>
    <name evidence="1" type="ORF">RchiOBHm_Chr5g0044901</name>
</gene>
<organism evidence="1 2">
    <name type="scientific">Rosa chinensis</name>
    <name type="common">China rose</name>
    <dbReference type="NCBI Taxonomy" id="74649"/>
    <lineage>
        <taxon>Eukaryota</taxon>
        <taxon>Viridiplantae</taxon>
        <taxon>Streptophyta</taxon>
        <taxon>Embryophyta</taxon>
        <taxon>Tracheophyta</taxon>
        <taxon>Spermatophyta</taxon>
        <taxon>Magnoliopsida</taxon>
        <taxon>eudicotyledons</taxon>
        <taxon>Gunneridae</taxon>
        <taxon>Pentapetalae</taxon>
        <taxon>rosids</taxon>
        <taxon>fabids</taxon>
        <taxon>Rosales</taxon>
        <taxon>Rosaceae</taxon>
        <taxon>Rosoideae</taxon>
        <taxon>Rosoideae incertae sedis</taxon>
        <taxon>Rosa</taxon>
    </lineage>
</organism>